<dbReference type="InterPro" id="IPR040241">
    <property type="entry name" value="TRP_Flc/Pkd2-like"/>
</dbReference>
<keyword evidence="4 9" id="KW-0732">Signal</keyword>
<evidence type="ECO:0000313" key="12">
    <source>
        <dbReference type="Proteomes" id="UP001175261"/>
    </source>
</evidence>
<evidence type="ECO:0000256" key="8">
    <source>
        <dbReference type="SAM" id="Phobius"/>
    </source>
</evidence>
<feature type="transmembrane region" description="Helical" evidence="8">
    <location>
        <begin position="529"/>
        <end position="548"/>
    </location>
</feature>
<evidence type="ECO:0000256" key="2">
    <source>
        <dbReference type="ARBA" id="ARBA00010642"/>
    </source>
</evidence>
<dbReference type="GO" id="GO:0009272">
    <property type="term" value="P:fungal-type cell wall biogenesis"/>
    <property type="evidence" value="ECO:0007669"/>
    <property type="project" value="TreeGrafter"/>
</dbReference>
<feature type="domain" description="ML-like" evidence="10">
    <location>
        <begin position="28"/>
        <end position="169"/>
    </location>
</feature>
<dbReference type="AlphaFoldDB" id="A0AA39GV36"/>
<gene>
    <name evidence="11" type="ORF">NLU13_2162</name>
</gene>
<proteinExistence type="inferred from homology"/>
<dbReference type="GO" id="GO:0055085">
    <property type="term" value="P:transmembrane transport"/>
    <property type="evidence" value="ECO:0007669"/>
    <property type="project" value="TreeGrafter"/>
</dbReference>
<keyword evidence="3 8" id="KW-0812">Transmembrane</keyword>
<dbReference type="Proteomes" id="UP001175261">
    <property type="component" value="Unassembled WGS sequence"/>
</dbReference>
<evidence type="ECO:0000256" key="3">
    <source>
        <dbReference type="ARBA" id="ARBA00022692"/>
    </source>
</evidence>
<feature type="transmembrane region" description="Helical" evidence="8">
    <location>
        <begin position="363"/>
        <end position="394"/>
    </location>
</feature>
<protein>
    <recommendedName>
        <fullName evidence="10">ML-like domain-containing protein</fullName>
    </recommendedName>
</protein>
<comment type="similarity">
    <text evidence="2">Belongs to the transient receptor potential (TRP) ion channel family.</text>
</comment>
<dbReference type="PANTHER" id="PTHR31145:SF5">
    <property type="entry name" value="DUF907 DOMAIN PROTEIN (AFU_ORTHOLOGUE AFUA_2G06100)"/>
    <property type="match status" value="1"/>
</dbReference>
<feature type="transmembrane region" description="Helical" evidence="8">
    <location>
        <begin position="591"/>
        <end position="616"/>
    </location>
</feature>
<comment type="subcellular location">
    <subcellularLocation>
        <location evidence="1">Membrane</location>
        <topology evidence="1">Multi-pass membrane protein</topology>
    </subcellularLocation>
</comment>
<keyword evidence="6 8" id="KW-0472">Membrane</keyword>
<feature type="region of interest" description="Disordered" evidence="7">
    <location>
        <begin position="689"/>
        <end position="759"/>
    </location>
</feature>
<dbReference type="EMBL" id="JAPDFR010000001">
    <property type="protein sequence ID" value="KAK0392667.1"/>
    <property type="molecule type" value="Genomic_DNA"/>
</dbReference>
<feature type="transmembrane region" description="Helical" evidence="8">
    <location>
        <begin position="415"/>
        <end position="435"/>
    </location>
</feature>
<feature type="chain" id="PRO_5041263585" description="ML-like domain-containing protein" evidence="9">
    <location>
        <begin position="27"/>
        <end position="786"/>
    </location>
</feature>
<name>A0AA39GV36_SARSR</name>
<feature type="transmembrane region" description="Helical" evidence="8">
    <location>
        <begin position="560"/>
        <end position="579"/>
    </location>
</feature>
<keyword evidence="5 8" id="KW-1133">Transmembrane helix</keyword>
<keyword evidence="12" id="KW-1185">Reference proteome</keyword>
<dbReference type="InterPro" id="IPR010308">
    <property type="entry name" value="TRP_C"/>
</dbReference>
<evidence type="ECO:0000259" key="10">
    <source>
        <dbReference type="SMART" id="SM01320"/>
    </source>
</evidence>
<evidence type="ECO:0000256" key="7">
    <source>
        <dbReference type="SAM" id="MobiDB-lite"/>
    </source>
</evidence>
<accession>A0AA39GV36</accession>
<dbReference type="Pfam" id="PF06011">
    <property type="entry name" value="TRP"/>
    <property type="match status" value="1"/>
</dbReference>
<evidence type="ECO:0000256" key="9">
    <source>
        <dbReference type="SAM" id="SignalP"/>
    </source>
</evidence>
<evidence type="ECO:0000256" key="6">
    <source>
        <dbReference type="ARBA" id="ARBA00023136"/>
    </source>
</evidence>
<evidence type="ECO:0000256" key="5">
    <source>
        <dbReference type="ARBA" id="ARBA00022989"/>
    </source>
</evidence>
<dbReference type="GO" id="GO:0016020">
    <property type="term" value="C:membrane"/>
    <property type="evidence" value="ECO:0007669"/>
    <property type="project" value="UniProtKB-SubCell"/>
</dbReference>
<reference evidence="11" key="1">
    <citation type="submission" date="2022-10" db="EMBL/GenBank/DDBJ databases">
        <title>Determination and structural analysis of whole genome sequence of Sarocladium strictum F4-1.</title>
        <authorList>
            <person name="Hu L."/>
            <person name="Jiang Y."/>
        </authorList>
    </citation>
    <scope>NUCLEOTIDE SEQUENCE</scope>
    <source>
        <strain evidence="11">F4-1</strain>
    </source>
</reference>
<dbReference type="Pfam" id="PF14558">
    <property type="entry name" value="TRP_N"/>
    <property type="match status" value="1"/>
</dbReference>
<evidence type="ECO:0000256" key="4">
    <source>
        <dbReference type="ARBA" id="ARBA00022729"/>
    </source>
</evidence>
<organism evidence="11 12">
    <name type="scientific">Sarocladium strictum</name>
    <name type="common">Black bundle disease fungus</name>
    <name type="synonym">Acremonium strictum</name>
    <dbReference type="NCBI Taxonomy" id="5046"/>
    <lineage>
        <taxon>Eukaryota</taxon>
        <taxon>Fungi</taxon>
        <taxon>Dikarya</taxon>
        <taxon>Ascomycota</taxon>
        <taxon>Pezizomycotina</taxon>
        <taxon>Sordariomycetes</taxon>
        <taxon>Hypocreomycetidae</taxon>
        <taxon>Hypocreales</taxon>
        <taxon>Sarocladiaceae</taxon>
        <taxon>Sarocladium</taxon>
    </lineage>
</organism>
<dbReference type="PANTHER" id="PTHR31145">
    <property type="entry name" value="INTEGRAL MEMBRANE PROTEIN (AFU_ORTHOLOGUE AFUA_7G01610)"/>
    <property type="match status" value="1"/>
</dbReference>
<feature type="signal peptide" evidence="9">
    <location>
        <begin position="1"/>
        <end position="26"/>
    </location>
</feature>
<sequence length="786" mass="84794">MPKSTSRWSLWRSLAVVATLTTGTLAEDVLKTVSFRSCGNNTDITVNRADISFNADTKVISFDVSGSSAREQNVTAVLNVSAYGNDIFSKEFNPCDRGTFVEQLCPVPAGTFSAKGNQEIPTQFADMVPEIAFKIPDIAAWAKLELKTLESEEEVACIQSEVSNGKTASVPAVPYVAAGVAGAALVASGASAAGAIFAGGAGGVGSGGGGGAGTVSPSFAEVMGWFQGMAMNGMLSVNYPPIYRSFTENFAFSTGLIPWEQLQVSIDNFRAKTGGNLDKDSVAALRNATLVFPDGSTATPNKGFTTAKRAAEAFVMLAARQIEINVGATGDAVPKAQESGLELSVSGIQAFTQQLMVPKSNTFLTIFLIVAILIAIIVVGILLVKVILEAWALFGNFPESLAGFRKHYWGSIARTITTLILLLYGIWVLYCVYQFTQGDSWAAKTIAGVTLFIFTAILAFFSFKIWMVARRLKQEEGDVDGLYVNKDYWVKYSLFYESYRKSYWWIFVPTILYMIIKGITLAAGDGHGMAQTIASLIVEGVMLALLVWSRPYERRSGNIINISIQVVRVLSVACILVFVEEFGIQQTTATVTGVVLIALQSTLTGVLVILIAWNAINACCKKNRHRERRKEMEKMQRDMDDLTPLDARNSLLLDRDHKEKNSMFSITSTGHEKDPAMVLAEAPDRYASTAEEGSMLPGHARTGSNSSYNSHLRVGSGGQPYRPLTPVGSNDAKQSLMGNAAPPGMARQPTLPMSDGYGYARSNPSPAPYGGAYRYPSNQGNGNFGY</sequence>
<dbReference type="SMART" id="SM01320">
    <property type="entry name" value="TRP_N"/>
    <property type="match status" value="1"/>
</dbReference>
<feature type="transmembrane region" description="Helical" evidence="8">
    <location>
        <begin position="441"/>
        <end position="463"/>
    </location>
</feature>
<feature type="compositionally biased region" description="Polar residues" evidence="7">
    <location>
        <begin position="727"/>
        <end position="737"/>
    </location>
</feature>
<evidence type="ECO:0000256" key="1">
    <source>
        <dbReference type="ARBA" id="ARBA00004141"/>
    </source>
</evidence>
<evidence type="ECO:0000313" key="11">
    <source>
        <dbReference type="EMBL" id="KAK0392667.1"/>
    </source>
</evidence>
<dbReference type="InterPro" id="IPR032800">
    <property type="entry name" value="TRP_N"/>
</dbReference>
<feature type="transmembrane region" description="Helical" evidence="8">
    <location>
        <begin position="503"/>
        <end position="523"/>
    </location>
</feature>
<comment type="caution">
    <text evidence="11">The sequence shown here is derived from an EMBL/GenBank/DDBJ whole genome shotgun (WGS) entry which is preliminary data.</text>
</comment>